<dbReference type="Proteomes" id="UP000219559">
    <property type="component" value="Unassembled WGS sequence"/>
</dbReference>
<gene>
    <name evidence="8" type="ORF">B7P33_13210</name>
</gene>
<comment type="caution">
    <text evidence="8">The sequence shown here is derived from an EMBL/GenBank/DDBJ whole genome shotgun (WGS) entry which is preliminary data.</text>
</comment>
<protein>
    <submittedName>
        <fullName evidence="8">Cytochrome-c peroxidase</fullName>
    </submittedName>
</protein>
<dbReference type="InterPro" id="IPR004852">
    <property type="entry name" value="Di-haem_cyt_c_peroxidsae"/>
</dbReference>
<dbReference type="PROSITE" id="PS51007">
    <property type="entry name" value="CYTC"/>
    <property type="match status" value="1"/>
</dbReference>
<keyword evidence="8" id="KW-0575">Peroxidase</keyword>
<evidence type="ECO:0000256" key="1">
    <source>
        <dbReference type="ARBA" id="ARBA00004196"/>
    </source>
</evidence>
<keyword evidence="9" id="KW-1185">Reference proteome</keyword>
<keyword evidence="2 6" id="KW-0349">Heme</keyword>
<reference evidence="8 9" key="1">
    <citation type="submission" date="2017-04" db="EMBL/GenBank/DDBJ databases">
        <title>A new member of the family Flavobacteriaceae isolated from ascidians.</title>
        <authorList>
            <person name="Chen L."/>
        </authorList>
    </citation>
    <scope>NUCLEOTIDE SEQUENCE [LARGE SCALE GENOMIC DNA]</scope>
    <source>
        <strain evidence="8 9">HQA918</strain>
    </source>
</reference>
<dbReference type="InterPro" id="IPR036909">
    <property type="entry name" value="Cyt_c-like_dom_sf"/>
</dbReference>
<dbReference type="OrthoDB" id="9805202at2"/>
<dbReference type="RefSeq" id="WP_097443115.1">
    <property type="nucleotide sequence ID" value="NZ_NBWU01000005.1"/>
</dbReference>
<feature type="domain" description="Cytochrome c" evidence="7">
    <location>
        <begin position="276"/>
        <end position="413"/>
    </location>
</feature>
<organism evidence="8 9">
    <name type="scientific">Sediminicola luteus</name>
    <dbReference type="NCBI Taxonomy" id="319238"/>
    <lineage>
        <taxon>Bacteria</taxon>
        <taxon>Pseudomonadati</taxon>
        <taxon>Bacteroidota</taxon>
        <taxon>Flavobacteriia</taxon>
        <taxon>Flavobacteriales</taxon>
        <taxon>Flavobacteriaceae</taxon>
        <taxon>Sediminicola</taxon>
    </lineage>
</organism>
<sequence>MRSTYLMGILTLALFTSCSEDTETIGFDPKGLDLQLTHTIETSGIELESLHLGTIDLLASIPQDPKNPLTPAKIRLGSFLFHETGLGLNPNKEKGMNTYSCASCHHAGAGFQSGLRQGIGDGGSGFGLAGELRAMALDYTPEDIDKQPIKSPAALNAAYQKLMLWNGQFGATGPNAVTEAQWTPGTPKETNNLGFEGVETQAIAGLDVHRLVVDKNFLDTQGYTQLFDQAFPDTPSEARYTPEKAGLAIAAYERTLLANEAPFQQWLRGYTNAMTNEQKLGALLFFGKGECYTCHQGPALNDMEFHALGVKDLIGTDIHGEVDDATKKGRGGFTGNRNDDYKFKTPQLYNLKEARFYGHGASFSSIREIIAYKNNGISENSNVPESALSPHFKPLLLTDTELDLLTTFVSEALNDTNLKRYTPISLPSGNCFPNADPASKADMGCD</sequence>
<accession>A0A2A4G5E6</accession>
<dbReference type="SUPFAM" id="SSF46626">
    <property type="entry name" value="Cytochrome c"/>
    <property type="match status" value="2"/>
</dbReference>
<dbReference type="GO" id="GO:0009055">
    <property type="term" value="F:electron transfer activity"/>
    <property type="evidence" value="ECO:0007669"/>
    <property type="project" value="InterPro"/>
</dbReference>
<evidence type="ECO:0000313" key="8">
    <source>
        <dbReference type="EMBL" id="PCE63184.1"/>
    </source>
</evidence>
<dbReference type="PANTHER" id="PTHR30600">
    <property type="entry name" value="CYTOCHROME C PEROXIDASE-RELATED"/>
    <property type="match status" value="1"/>
</dbReference>
<evidence type="ECO:0000256" key="3">
    <source>
        <dbReference type="ARBA" id="ARBA00022723"/>
    </source>
</evidence>
<dbReference type="InterPro" id="IPR051395">
    <property type="entry name" value="Cytochrome_c_Peroxidase/MauG"/>
</dbReference>
<dbReference type="InterPro" id="IPR009056">
    <property type="entry name" value="Cyt_c-like_dom"/>
</dbReference>
<proteinExistence type="predicted"/>
<evidence type="ECO:0000313" key="9">
    <source>
        <dbReference type="Proteomes" id="UP000219559"/>
    </source>
</evidence>
<dbReference type="PROSITE" id="PS51257">
    <property type="entry name" value="PROKAR_LIPOPROTEIN"/>
    <property type="match status" value="1"/>
</dbReference>
<dbReference type="Gene3D" id="1.10.760.10">
    <property type="entry name" value="Cytochrome c-like domain"/>
    <property type="match status" value="2"/>
</dbReference>
<evidence type="ECO:0000256" key="6">
    <source>
        <dbReference type="PROSITE-ProRule" id="PRU00433"/>
    </source>
</evidence>
<dbReference type="EMBL" id="NBWU01000005">
    <property type="protein sequence ID" value="PCE63184.1"/>
    <property type="molecule type" value="Genomic_DNA"/>
</dbReference>
<dbReference type="GO" id="GO:0020037">
    <property type="term" value="F:heme binding"/>
    <property type="evidence" value="ECO:0007669"/>
    <property type="project" value="InterPro"/>
</dbReference>
<evidence type="ECO:0000256" key="4">
    <source>
        <dbReference type="ARBA" id="ARBA00023002"/>
    </source>
</evidence>
<evidence type="ECO:0000256" key="2">
    <source>
        <dbReference type="ARBA" id="ARBA00022617"/>
    </source>
</evidence>
<name>A0A2A4G5E6_9FLAO</name>
<keyword evidence="5 6" id="KW-0408">Iron</keyword>
<dbReference type="GO" id="GO:0004130">
    <property type="term" value="F:cytochrome-c peroxidase activity"/>
    <property type="evidence" value="ECO:0007669"/>
    <property type="project" value="TreeGrafter"/>
</dbReference>
<dbReference type="GO" id="GO:0030313">
    <property type="term" value="C:cell envelope"/>
    <property type="evidence" value="ECO:0007669"/>
    <property type="project" value="UniProtKB-SubCell"/>
</dbReference>
<dbReference type="Pfam" id="PF03150">
    <property type="entry name" value="CCP_MauG"/>
    <property type="match status" value="1"/>
</dbReference>
<evidence type="ECO:0000259" key="7">
    <source>
        <dbReference type="PROSITE" id="PS51007"/>
    </source>
</evidence>
<evidence type="ECO:0000256" key="5">
    <source>
        <dbReference type="ARBA" id="ARBA00023004"/>
    </source>
</evidence>
<dbReference type="AlphaFoldDB" id="A0A2A4G5E6"/>
<keyword evidence="3 6" id="KW-0479">Metal-binding</keyword>
<keyword evidence="4" id="KW-0560">Oxidoreductase</keyword>
<comment type="subcellular location">
    <subcellularLocation>
        <location evidence="1">Cell envelope</location>
    </subcellularLocation>
</comment>
<dbReference type="GO" id="GO:0046872">
    <property type="term" value="F:metal ion binding"/>
    <property type="evidence" value="ECO:0007669"/>
    <property type="project" value="UniProtKB-KW"/>
</dbReference>